<evidence type="ECO:0000259" key="11">
    <source>
        <dbReference type="Pfam" id="PF02558"/>
    </source>
</evidence>
<evidence type="ECO:0000256" key="6">
    <source>
        <dbReference type="ARBA" id="ARBA00022655"/>
    </source>
</evidence>
<keyword evidence="7" id="KW-0521">NADP</keyword>
<dbReference type="InterPro" id="IPR013752">
    <property type="entry name" value="KPA_reductase"/>
</dbReference>
<evidence type="ECO:0000256" key="10">
    <source>
        <dbReference type="ARBA" id="ARBA00048793"/>
    </source>
</evidence>
<dbReference type="SUPFAM" id="SSF48179">
    <property type="entry name" value="6-phosphogluconate dehydrogenase C-terminal domain-like"/>
    <property type="match status" value="1"/>
</dbReference>
<accession>A0AA90H1E6</accession>
<dbReference type="Gene3D" id="3.40.50.720">
    <property type="entry name" value="NAD(P)-binding Rossmann-like Domain"/>
    <property type="match status" value="1"/>
</dbReference>
<feature type="domain" description="Ketopantoate reductase C-terminal" evidence="12">
    <location>
        <begin position="189"/>
        <end position="329"/>
    </location>
</feature>
<dbReference type="Pfam" id="PF08546">
    <property type="entry name" value="ApbA_C"/>
    <property type="match status" value="1"/>
</dbReference>
<dbReference type="GO" id="GO:0008677">
    <property type="term" value="F:2-dehydropantoate 2-reductase activity"/>
    <property type="evidence" value="ECO:0007669"/>
    <property type="project" value="UniProtKB-EC"/>
</dbReference>
<keyword evidence="8 13" id="KW-0560">Oxidoreductase</keyword>
<evidence type="ECO:0000256" key="3">
    <source>
        <dbReference type="ARBA" id="ARBA00007870"/>
    </source>
</evidence>
<dbReference type="PANTHER" id="PTHR43765">
    <property type="entry name" value="2-DEHYDROPANTOATE 2-REDUCTASE-RELATED"/>
    <property type="match status" value="1"/>
</dbReference>
<proteinExistence type="inferred from homology"/>
<comment type="pathway">
    <text evidence="2">Cofactor biosynthesis; (R)-pantothenate biosynthesis; (R)-pantoate from 3-methyl-2-oxobutanoate: step 2/2.</text>
</comment>
<dbReference type="GO" id="GO:0005737">
    <property type="term" value="C:cytoplasm"/>
    <property type="evidence" value="ECO:0007669"/>
    <property type="project" value="TreeGrafter"/>
</dbReference>
<evidence type="ECO:0000256" key="7">
    <source>
        <dbReference type="ARBA" id="ARBA00022857"/>
    </source>
</evidence>
<comment type="catalytic activity">
    <reaction evidence="10">
        <text>(R)-pantoate + NADP(+) = 2-dehydropantoate + NADPH + H(+)</text>
        <dbReference type="Rhea" id="RHEA:16233"/>
        <dbReference type="ChEBI" id="CHEBI:11561"/>
        <dbReference type="ChEBI" id="CHEBI:15378"/>
        <dbReference type="ChEBI" id="CHEBI:15980"/>
        <dbReference type="ChEBI" id="CHEBI:57783"/>
        <dbReference type="ChEBI" id="CHEBI:58349"/>
        <dbReference type="EC" id="1.1.1.169"/>
    </reaction>
</comment>
<feature type="domain" description="Ketopantoate reductase N-terminal" evidence="11">
    <location>
        <begin position="18"/>
        <end position="164"/>
    </location>
</feature>
<dbReference type="NCBIfam" id="NF006083">
    <property type="entry name" value="PRK08229.1"/>
    <property type="match status" value="1"/>
</dbReference>
<dbReference type="InterPro" id="IPR013332">
    <property type="entry name" value="KPR_N"/>
</dbReference>
<dbReference type="GO" id="GO:0015940">
    <property type="term" value="P:pantothenate biosynthetic process"/>
    <property type="evidence" value="ECO:0007669"/>
    <property type="project" value="UniProtKB-KW"/>
</dbReference>
<dbReference type="GO" id="GO:0050661">
    <property type="term" value="F:NADP binding"/>
    <property type="evidence" value="ECO:0007669"/>
    <property type="project" value="TreeGrafter"/>
</dbReference>
<dbReference type="EMBL" id="JABXJJ020000008">
    <property type="protein sequence ID" value="MDI5969233.1"/>
    <property type="molecule type" value="Genomic_DNA"/>
</dbReference>
<gene>
    <name evidence="13" type="ORF">POF50_007720</name>
</gene>
<protein>
    <recommendedName>
        <fullName evidence="5">2-dehydropantoate 2-reductase</fullName>
        <ecNumber evidence="4">1.1.1.169</ecNumber>
    </recommendedName>
    <alternativeName>
        <fullName evidence="9">Ketopantoate reductase</fullName>
    </alternativeName>
</protein>
<dbReference type="NCBIfam" id="TIGR00745">
    <property type="entry name" value="apbA_panE"/>
    <property type="match status" value="1"/>
</dbReference>
<evidence type="ECO:0000313" key="13">
    <source>
        <dbReference type="EMBL" id="MDI5969233.1"/>
    </source>
</evidence>
<dbReference type="EC" id="1.1.1.169" evidence="4"/>
<dbReference type="AlphaFoldDB" id="A0AA90H1E6"/>
<dbReference type="InterPro" id="IPR050838">
    <property type="entry name" value="Ketopantoate_reductase"/>
</dbReference>
<evidence type="ECO:0000256" key="4">
    <source>
        <dbReference type="ARBA" id="ARBA00013014"/>
    </source>
</evidence>
<dbReference type="PANTHER" id="PTHR43765:SF2">
    <property type="entry name" value="2-DEHYDROPANTOATE 2-REDUCTASE"/>
    <property type="match status" value="1"/>
</dbReference>
<evidence type="ECO:0000256" key="9">
    <source>
        <dbReference type="ARBA" id="ARBA00032024"/>
    </source>
</evidence>
<evidence type="ECO:0000259" key="12">
    <source>
        <dbReference type="Pfam" id="PF08546"/>
    </source>
</evidence>
<dbReference type="RefSeq" id="WP_271318180.1">
    <property type="nucleotide sequence ID" value="NZ_JABXJJ020000008.1"/>
</dbReference>
<reference evidence="13" key="1">
    <citation type="submission" date="2023-05" db="EMBL/GenBank/DDBJ databases">
        <title>Streptantibioticus silvisoli sp. nov., acidotolerant actinomycetes 1 from pine litter.</title>
        <authorList>
            <person name="Swiecimska M."/>
            <person name="Golinska P."/>
            <person name="Sangal V."/>
            <person name="Wachnowicz B."/>
            <person name="Goodfellow M."/>
        </authorList>
    </citation>
    <scope>NUCLEOTIDE SEQUENCE</scope>
    <source>
        <strain evidence="13">SL13</strain>
    </source>
</reference>
<organism evidence="13">
    <name type="scientific">Streptantibioticus silvisoli</name>
    <dbReference type="NCBI Taxonomy" id="2705255"/>
    <lineage>
        <taxon>Bacteria</taxon>
        <taxon>Bacillati</taxon>
        <taxon>Actinomycetota</taxon>
        <taxon>Actinomycetes</taxon>
        <taxon>Kitasatosporales</taxon>
        <taxon>Streptomycetaceae</taxon>
        <taxon>Streptantibioticus</taxon>
    </lineage>
</organism>
<sequence>MTPPEHRTEPHPRTRPRVVVYGAGSIGCHLGGSLAATADVTLVGREDAMRVIDTEGVTLTGGGRPARHTPAGALRTATGPEAVAGADYVLVTVKSADTAGVARRMAAHLDPGTVVVSFQNGLRNAAVLTTALGGHAVLAGMVPYNVLRDGPGAFHQGSGGALMLDDRPQAADLVTALRAGGLPVQPRTDMREVQHAKLLMNLNNAINALSGLPLRDQLGERSYRACLALCQGEALAAFRAAGVRPARLGTIPAAWTPAVLRLPDALFRRLAGASLRIDAQARSSTWEDLRRGRPTEIDDLQGAVVALAARHGLPAPANSRLITLIRLMEAAGPEQARSWRGPDLLAEIAAPRR</sequence>
<dbReference type="SUPFAM" id="SSF51735">
    <property type="entry name" value="NAD(P)-binding Rossmann-fold domains"/>
    <property type="match status" value="1"/>
</dbReference>
<evidence type="ECO:0000256" key="5">
    <source>
        <dbReference type="ARBA" id="ARBA00019465"/>
    </source>
</evidence>
<dbReference type="Pfam" id="PF02558">
    <property type="entry name" value="ApbA"/>
    <property type="match status" value="1"/>
</dbReference>
<evidence type="ECO:0000256" key="2">
    <source>
        <dbReference type="ARBA" id="ARBA00004994"/>
    </source>
</evidence>
<dbReference type="InterPro" id="IPR003710">
    <property type="entry name" value="ApbA"/>
</dbReference>
<dbReference type="InterPro" id="IPR008927">
    <property type="entry name" value="6-PGluconate_DH-like_C_sf"/>
</dbReference>
<name>A0AA90H1E6_9ACTN</name>
<comment type="function">
    <text evidence="1">Catalyzes the NADPH-dependent reduction of ketopantoate into pantoic acid.</text>
</comment>
<dbReference type="PROSITE" id="PS51257">
    <property type="entry name" value="PROKAR_LIPOPROTEIN"/>
    <property type="match status" value="1"/>
</dbReference>
<dbReference type="InterPro" id="IPR013328">
    <property type="entry name" value="6PGD_dom2"/>
</dbReference>
<keyword evidence="6" id="KW-0566">Pantothenate biosynthesis</keyword>
<dbReference type="Gene3D" id="1.10.1040.10">
    <property type="entry name" value="N-(1-d-carboxylethyl)-l-norvaline Dehydrogenase, domain 2"/>
    <property type="match status" value="1"/>
</dbReference>
<comment type="caution">
    <text evidence="13">The sequence shown here is derived from an EMBL/GenBank/DDBJ whole genome shotgun (WGS) entry which is preliminary data.</text>
</comment>
<evidence type="ECO:0000256" key="8">
    <source>
        <dbReference type="ARBA" id="ARBA00023002"/>
    </source>
</evidence>
<dbReference type="InterPro" id="IPR036291">
    <property type="entry name" value="NAD(P)-bd_dom_sf"/>
</dbReference>
<comment type="similarity">
    <text evidence="3">Belongs to the ketopantoate reductase family.</text>
</comment>
<evidence type="ECO:0000256" key="1">
    <source>
        <dbReference type="ARBA" id="ARBA00002919"/>
    </source>
</evidence>